<feature type="transmembrane region" description="Helical" evidence="10">
    <location>
        <begin position="454"/>
        <end position="471"/>
    </location>
</feature>
<feature type="transmembrane region" description="Helical" evidence="10">
    <location>
        <begin position="427"/>
        <end position="448"/>
    </location>
</feature>
<feature type="transmembrane region" description="Helical" evidence="10">
    <location>
        <begin position="311"/>
        <end position="330"/>
    </location>
</feature>
<evidence type="ECO:0000313" key="13">
    <source>
        <dbReference type="Proteomes" id="UP000769766"/>
    </source>
</evidence>
<reference evidence="12" key="1">
    <citation type="submission" date="2020-07" db="EMBL/GenBank/DDBJ databases">
        <title>Huge and variable diversity of episymbiotic CPR bacteria and DPANN archaea in groundwater ecosystems.</title>
        <authorList>
            <person name="He C.Y."/>
            <person name="Keren R."/>
            <person name="Whittaker M."/>
            <person name="Farag I.F."/>
            <person name="Doudna J."/>
            <person name="Cate J.H.D."/>
            <person name="Banfield J.F."/>
        </authorList>
    </citation>
    <scope>NUCLEOTIDE SEQUENCE</scope>
    <source>
        <strain evidence="12">NC_groundwater_672_Ag_B-0.1um_62_36</strain>
    </source>
</reference>
<evidence type="ECO:0000313" key="12">
    <source>
        <dbReference type="EMBL" id="MBI2877502.1"/>
    </source>
</evidence>
<dbReference type="GO" id="GO:0004766">
    <property type="term" value="F:spermidine synthase activity"/>
    <property type="evidence" value="ECO:0007669"/>
    <property type="project" value="TreeGrafter"/>
</dbReference>
<feature type="transmembrane region" description="Helical" evidence="10">
    <location>
        <begin position="30"/>
        <end position="61"/>
    </location>
</feature>
<dbReference type="SUPFAM" id="SSF53335">
    <property type="entry name" value="S-adenosyl-L-methionine-dependent methyltransferases"/>
    <property type="match status" value="1"/>
</dbReference>
<evidence type="ECO:0000256" key="9">
    <source>
        <dbReference type="SAM" id="MobiDB-lite"/>
    </source>
</evidence>
<protein>
    <submittedName>
        <fullName evidence="12">Fused MFS/spermidine synthase</fullName>
    </submittedName>
</protein>
<dbReference type="AlphaFoldDB" id="A0A932CQG5"/>
<feature type="transmembrane region" description="Helical" evidence="10">
    <location>
        <begin position="249"/>
        <end position="268"/>
    </location>
</feature>
<evidence type="ECO:0000256" key="3">
    <source>
        <dbReference type="ARBA" id="ARBA00022692"/>
    </source>
</evidence>
<dbReference type="PANTHER" id="PTHR11558">
    <property type="entry name" value="SPERMIDINE/SPERMINE SYNTHASE"/>
    <property type="match status" value="1"/>
</dbReference>
<proteinExistence type="inferred from homology"/>
<feature type="transmembrane region" description="Helical" evidence="10">
    <location>
        <begin position="112"/>
        <end position="136"/>
    </location>
</feature>
<dbReference type="NCBIfam" id="NF037959">
    <property type="entry name" value="MFS_SpdSyn"/>
    <property type="match status" value="3"/>
</dbReference>
<keyword evidence="2 8" id="KW-0808">Transferase</keyword>
<dbReference type="PANTHER" id="PTHR11558:SF11">
    <property type="entry name" value="SPERMIDINE SYNTHASE"/>
    <property type="match status" value="1"/>
</dbReference>
<dbReference type="Gene3D" id="1.20.1250.20">
    <property type="entry name" value="MFS general substrate transporter like domains"/>
    <property type="match status" value="1"/>
</dbReference>
<evidence type="ECO:0000256" key="6">
    <source>
        <dbReference type="ARBA" id="ARBA00023115"/>
    </source>
</evidence>
<keyword evidence="6 8" id="KW-0620">Polyamine biosynthesis</keyword>
<keyword evidence="4 10" id="KW-1133">Transmembrane helix</keyword>
<feature type="transmembrane region" description="Helical" evidence="10">
    <location>
        <begin position="186"/>
        <end position="204"/>
    </location>
</feature>
<comment type="caution">
    <text evidence="8">Lacks conserved residue(s) required for the propagation of feature annotation.</text>
</comment>
<feature type="region of interest" description="Disordered" evidence="9">
    <location>
        <begin position="210"/>
        <end position="234"/>
    </location>
</feature>
<dbReference type="CDD" id="cd02440">
    <property type="entry name" value="AdoMet_MTases"/>
    <property type="match status" value="1"/>
</dbReference>
<dbReference type="SUPFAM" id="SSF103473">
    <property type="entry name" value="MFS general substrate transporter"/>
    <property type="match status" value="1"/>
</dbReference>
<evidence type="ECO:0000256" key="1">
    <source>
        <dbReference type="ARBA" id="ARBA00007867"/>
    </source>
</evidence>
<dbReference type="InterPro" id="IPR001045">
    <property type="entry name" value="Spermi_synthase"/>
</dbReference>
<feature type="transmembrane region" description="Helical" evidence="10">
    <location>
        <begin position="280"/>
        <end position="304"/>
    </location>
</feature>
<feature type="domain" description="PABS" evidence="11">
    <location>
        <begin position="488"/>
        <end position="729"/>
    </location>
</feature>
<dbReference type="InterPro" id="IPR030374">
    <property type="entry name" value="PABS"/>
</dbReference>
<gene>
    <name evidence="12" type="ORF">HYY20_11520</name>
</gene>
<dbReference type="Pfam" id="PF07690">
    <property type="entry name" value="MFS_1"/>
    <property type="match status" value="1"/>
</dbReference>
<feature type="transmembrane region" description="Helical" evidence="10">
    <location>
        <begin position="399"/>
        <end position="420"/>
    </location>
</feature>
<dbReference type="PROSITE" id="PS51006">
    <property type="entry name" value="PABS_2"/>
    <property type="match status" value="1"/>
</dbReference>
<sequence>MEQRGKTLLLLFFFLSGACGLIYEVVWTRMLTLVIGNTVFSVTTVLTAFMGGLALGSYLAGRLIDRRYNPLKAYGWLEGAIGLYCLLIPWLIEALVPLYRFLYLSFQDSFYALSLMRFLVCGSLLLVPTTLMGATLPILSKSLVGRMDRLGREIGRLYALNTFGAVLGSFGTGFFLIPALGIRSTILLAAAVNLGIALAVLLLARSPHRGGEASQEAPEERAPKKKKKPVAEPVQEVPAITPSPIELRLLLWGLGVSGFAAMVYQISWTRVLSLAIGSSTYAFCLILTAFICGLALGSLLFSWFLDRWKALTLLFGLTEVAIGVTALLIVPALGRLPIYIVGVIQTYASSFAQLQGIEFGLTFLLVLVPTLLLGVTFPLVSKVYTTGLEVIGRSVGNVYAVNTLGAILGSFCGGFLMLPWLGIQGSIMAAAALNLLVGGLVCLGSPSLSRLQRGAVGGIALALVPLAFFLIPSWDRHILNSGSYLYADIYEPESNASQVQKAMRSQGQLLYYREGVSATVSVLRRAVDQSLTLQINGKVDASTRRRDMPTQLVSGHLPLLLHPKPQEVLLIGLGSGVTLGAAVQHPIRRVDVVEISPEVVEAARYFSVQNHNALAHPRTRLIIGDGRNHVLLGDARYDVIISEPSNLWIAGMAHLFTQDFYQLARERLRPGGVMCQWIQGYLMASNDFKSLVRTFLQAFPRASLWEVSVGGDYLLIGMRDGWSQGYRSLRARAGSPGIREDLGFVGLVDPVDLLGLFVMNER</sequence>
<feature type="transmembrane region" description="Helical" evidence="10">
    <location>
        <begin position="361"/>
        <end position="379"/>
    </location>
</feature>
<evidence type="ECO:0000256" key="8">
    <source>
        <dbReference type="PROSITE-ProRule" id="PRU00354"/>
    </source>
</evidence>
<evidence type="ECO:0000256" key="10">
    <source>
        <dbReference type="SAM" id="Phobius"/>
    </source>
</evidence>
<keyword evidence="3 10" id="KW-0812">Transmembrane</keyword>
<keyword evidence="5" id="KW-0745">Spermidine biosynthesis</keyword>
<dbReference type="InterPro" id="IPR011701">
    <property type="entry name" value="MFS"/>
</dbReference>
<dbReference type="InterPro" id="IPR036259">
    <property type="entry name" value="MFS_trans_sf"/>
</dbReference>
<keyword evidence="7 10" id="KW-0472">Membrane</keyword>
<name>A0A932CQG5_UNCTE</name>
<dbReference type="GO" id="GO:0008295">
    <property type="term" value="P:spermidine biosynthetic process"/>
    <property type="evidence" value="ECO:0007669"/>
    <property type="project" value="UniProtKB-KW"/>
</dbReference>
<comment type="caution">
    <text evidence="12">The sequence shown here is derived from an EMBL/GenBank/DDBJ whole genome shotgun (WGS) entry which is preliminary data.</text>
</comment>
<comment type="similarity">
    <text evidence="1">Belongs to the spermidine/spermine synthase family.</text>
</comment>
<dbReference type="PROSITE" id="PS51257">
    <property type="entry name" value="PROKAR_LIPOPROTEIN"/>
    <property type="match status" value="1"/>
</dbReference>
<organism evidence="12 13">
    <name type="scientific">Tectimicrobiota bacterium</name>
    <dbReference type="NCBI Taxonomy" id="2528274"/>
    <lineage>
        <taxon>Bacteria</taxon>
        <taxon>Pseudomonadati</taxon>
        <taxon>Nitrospinota/Tectimicrobiota group</taxon>
        <taxon>Candidatus Tectimicrobiota</taxon>
    </lineage>
</organism>
<evidence type="ECO:0000259" key="11">
    <source>
        <dbReference type="PROSITE" id="PS51006"/>
    </source>
</evidence>
<accession>A0A932CQG5</accession>
<dbReference type="Gene3D" id="3.40.50.150">
    <property type="entry name" value="Vaccinia Virus protein VP39"/>
    <property type="match status" value="1"/>
</dbReference>
<evidence type="ECO:0000256" key="7">
    <source>
        <dbReference type="ARBA" id="ARBA00023136"/>
    </source>
</evidence>
<evidence type="ECO:0000256" key="2">
    <source>
        <dbReference type="ARBA" id="ARBA00022679"/>
    </source>
</evidence>
<dbReference type="GO" id="GO:0022857">
    <property type="term" value="F:transmembrane transporter activity"/>
    <property type="evidence" value="ECO:0007669"/>
    <property type="project" value="InterPro"/>
</dbReference>
<feature type="transmembrane region" description="Helical" evidence="10">
    <location>
        <begin position="73"/>
        <end position="92"/>
    </location>
</feature>
<dbReference type="Proteomes" id="UP000769766">
    <property type="component" value="Unassembled WGS sequence"/>
</dbReference>
<feature type="transmembrane region" description="Helical" evidence="10">
    <location>
        <begin position="157"/>
        <end position="180"/>
    </location>
</feature>
<dbReference type="GO" id="GO:0005829">
    <property type="term" value="C:cytosol"/>
    <property type="evidence" value="ECO:0007669"/>
    <property type="project" value="TreeGrafter"/>
</dbReference>
<dbReference type="Pfam" id="PF01564">
    <property type="entry name" value="Spermine_synth"/>
    <property type="match status" value="1"/>
</dbReference>
<evidence type="ECO:0000256" key="4">
    <source>
        <dbReference type="ARBA" id="ARBA00022989"/>
    </source>
</evidence>
<evidence type="ECO:0000256" key="5">
    <source>
        <dbReference type="ARBA" id="ARBA00023066"/>
    </source>
</evidence>
<dbReference type="InterPro" id="IPR029063">
    <property type="entry name" value="SAM-dependent_MTases_sf"/>
</dbReference>
<dbReference type="EMBL" id="JACPRF010000351">
    <property type="protein sequence ID" value="MBI2877502.1"/>
    <property type="molecule type" value="Genomic_DNA"/>
</dbReference>
<feature type="non-terminal residue" evidence="12">
    <location>
        <position position="762"/>
    </location>
</feature>